<organism evidence="2 3">
    <name type="scientific">Candidatus Falkowbacteria bacterium RIFOXYA2_FULL_47_19</name>
    <dbReference type="NCBI Taxonomy" id="1797994"/>
    <lineage>
        <taxon>Bacteria</taxon>
        <taxon>Candidatus Falkowiibacteriota</taxon>
    </lineage>
</organism>
<comment type="caution">
    <text evidence="2">The sequence shown here is derived from an EMBL/GenBank/DDBJ whole genome shotgun (WGS) entry which is preliminary data.</text>
</comment>
<evidence type="ECO:0000313" key="3">
    <source>
        <dbReference type="Proteomes" id="UP000178367"/>
    </source>
</evidence>
<dbReference type="Proteomes" id="UP000178367">
    <property type="component" value="Unassembled WGS sequence"/>
</dbReference>
<accession>A0A1F5SG16</accession>
<feature type="transmembrane region" description="Helical" evidence="1">
    <location>
        <begin position="20"/>
        <end position="42"/>
    </location>
</feature>
<keyword evidence="1" id="KW-0472">Membrane</keyword>
<evidence type="ECO:0000256" key="1">
    <source>
        <dbReference type="SAM" id="Phobius"/>
    </source>
</evidence>
<reference evidence="2 3" key="1">
    <citation type="journal article" date="2016" name="Nat. Commun.">
        <title>Thousands of microbial genomes shed light on interconnected biogeochemical processes in an aquifer system.</title>
        <authorList>
            <person name="Anantharaman K."/>
            <person name="Brown C.T."/>
            <person name="Hug L.A."/>
            <person name="Sharon I."/>
            <person name="Castelle C.J."/>
            <person name="Probst A.J."/>
            <person name="Thomas B.C."/>
            <person name="Singh A."/>
            <person name="Wilkins M.J."/>
            <person name="Karaoz U."/>
            <person name="Brodie E.L."/>
            <person name="Williams K.H."/>
            <person name="Hubbard S.S."/>
            <person name="Banfield J.F."/>
        </authorList>
    </citation>
    <scope>NUCLEOTIDE SEQUENCE [LARGE SCALE GENOMIC DNA]</scope>
</reference>
<keyword evidence="1" id="KW-0812">Transmembrane</keyword>
<dbReference type="AlphaFoldDB" id="A0A1F5SG16"/>
<gene>
    <name evidence="2" type="ORF">A2227_00080</name>
</gene>
<proteinExistence type="predicted"/>
<feature type="transmembrane region" description="Helical" evidence="1">
    <location>
        <begin position="160"/>
        <end position="178"/>
    </location>
</feature>
<name>A0A1F5SG16_9BACT</name>
<dbReference type="EMBL" id="MFGB01000020">
    <property type="protein sequence ID" value="OGF25599.1"/>
    <property type="molecule type" value="Genomic_DNA"/>
</dbReference>
<protein>
    <submittedName>
        <fullName evidence="2">Uncharacterized protein</fullName>
    </submittedName>
</protein>
<feature type="transmembrane region" description="Helical" evidence="1">
    <location>
        <begin position="90"/>
        <end position="110"/>
    </location>
</feature>
<keyword evidence="1" id="KW-1133">Transmembrane helix</keyword>
<sequence length="179" mass="20996">MEEKNKTRTVRLIDLHFLSIREIIFAAVICFTLSAGLVGMSWNKLYDYETDTTVDVGKKIFSEKETEIINRHGRIVDGKYIDNDYETKRFGFALFAGVVFAWIYAIAEFIRKYRTKVEINNPDKAKKDAAALKKWAEIENYLKRVPFWKRILIRSGSGTPVYWLYIFMIILIFVTFVIL</sequence>
<dbReference type="STRING" id="1797994.A2227_00080"/>
<evidence type="ECO:0000313" key="2">
    <source>
        <dbReference type="EMBL" id="OGF25599.1"/>
    </source>
</evidence>